<dbReference type="InterPro" id="IPR020040">
    <property type="entry name" value="Ribosomal_uL6_a/b-dom"/>
</dbReference>
<evidence type="ECO:0000256" key="7">
    <source>
        <dbReference type="RuleBase" id="RU003870"/>
    </source>
</evidence>
<dbReference type="InterPro" id="IPR019906">
    <property type="entry name" value="Ribosomal_uL6_bac-type"/>
</dbReference>
<evidence type="ECO:0000259" key="8">
    <source>
        <dbReference type="Pfam" id="PF00347"/>
    </source>
</evidence>
<dbReference type="Proteomes" id="UP000045175">
    <property type="component" value="Unassembled WGS sequence"/>
</dbReference>
<dbReference type="EMBL" id="CDMN01000002">
    <property type="protein sequence ID" value="CRF43522.1"/>
    <property type="molecule type" value="Genomic_DNA"/>
</dbReference>
<evidence type="ECO:0000256" key="3">
    <source>
        <dbReference type="ARBA" id="ARBA00023274"/>
    </source>
</evidence>
<dbReference type="AlphaFoldDB" id="A0A0K2X776"/>
<evidence type="ECO:0000313" key="10">
    <source>
        <dbReference type="EMBL" id="CRF43217.1"/>
    </source>
</evidence>
<dbReference type="InterPro" id="IPR000702">
    <property type="entry name" value="Ribosomal_uL6-like"/>
</dbReference>
<accession>A0A0K2X776</accession>
<dbReference type="EMBL" id="CDMH01000058">
    <property type="protein sequence ID" value="CRF43217.1"/>
    <property type="molecule type" value="Genomic_DNA"/>
</dbReference>
<dbReference type="FunFam" id="3.90.930.12:FF:000001">
    <property type="entry name" value="50S ribosomal protein L6"/>
    <property type="match status" value="1"/>
</dbReference>
<dbReference type="STRING" id="1578720.HAL011_12390"/>
<reference evidence="9" key="1">
    <citation type="submission" date="2014-12" db="EMBL/GenBank/DDBJ databases">
        <title>Whole genome sequences of four Staphylococcus schleiferi canine isolates.</title>
        <authorList>
            <person name="Misic A.M."/>
            <person name="Cain C."/>
            <person name="Morris D.O."/>
            <person name="Rankin S."/>
            <person name="Beiting D."/>
        </authorList>
    </citation>
    <scope>NUCLEOTIDE SEQUENCE</scope>
    <source>
        <strain evidence="9">ASB11</strain>
        <strain evidence="10">ASB13</strain>
        <strain evidence="11">ASB9</strain>
    </source>
</reference>
<evidence type="ECO:0000256" key="5">
    <source>
        <dbReference type="NCBIfam" id="TIGR03654"/>
    </source>
</evidence>
<evidence type="ECO:0000256" key="4">
    <source>
        <dbReference type="ARBA" id="ARBA00035454"/>
    </source>
</evidence>
<dbReference type="PANTHER" id="PTHR11655">
    <property type="entry name" value="60S/50S RIBOSOMAL PROTEIN L6/L9"/>
    <property type="match status" value="1"/>
</dbReference>
<dbReference type="InterPro" id="IPR036789">
    <property type="entry name" value="Ribosomal_uL6-like_a/b-dom_sf"/>
</dbReference>
<evidence type="ECO:0000313" key="12">
    <source>
        <dbReference type="Proteomes" id="UP000038622"/>
    </source>
</evidence>
<comment type="similarity">
    <text evidence="1 6">Belongs to the universal ribosomal protein uL6 family.</text>
</comment>
<dbReference type="SUPFAM" id="SSF56053">
    <property type="entry name" value="Ribosomal protein L6"/>
    <property type="match status" value="2"/>
</dbReference>
<evidence type="ECO:0000313" key="13">
    <source>
        <dbReference type="Proteomes" id="UP000041394"/>
    </source>
</evidence>
<dbReference type="GO" id="GO:0003735">
    <property type="term" value="F:structural constituent of ribosome"/>
    <property type="evidence" value="ECO:0007669"/>
    <property type="project" value="UniProtKB-UniRule"/>
</dbReference>
<dbReference type="InterPro" id="IPR002358">
    <property type="entry name" value="Ribosomal_uL6_CS"/>
</dbReference>
<reference evidence="13 14" key="2">
    <citation type="submission" date="2014-12" db="EMBL/GenBank/DDBJ databases">
        <authorList>
            <person name="Jaenicke S."/>
        </authorList>
    </citation>
    <scope>NUCLEOTIDE SEQUENCE [LARGE SCALE GENOMIC DNA]</scope>
</reference>
<dbReference type="RefSeq" id="WP_053941800.1">
    <property type="nucleotide sequence ID" value="NZ_CDMH01000058.1"/>
</dbReference>
<name>A0A0K2X776_9HELI</name>
<keyword evidence="7" id="KW-0694">RNA-binding</keyword>
<keyword evidence="12" id="KW-1185">Reference proteome</keyword>
<evidence type="ECO:0000256" key="1">
    <source>
        <dbReference type="ARBA" id="ARBA00009356"/>
    </source>
</evidence>
<keyword evidence="7" id="KW-0699">rRNA-binding</keyword>
<sequence length="178" mass="19555">MSRIGKKIINIPSGVQVSVEHTRLVFKNQKTSQELETHGRVKIILEGSTLRFEPVGENAQDKAFWGTYGALASNIVTGLDKGFSKVLEVNGVGYKVALGHKVLELSLGFSHPIKYPIPEGVEMVVDKNTITIKGSNKQQIGQIAADIRAFRPPEPYKGKGIKYKDEVIIRKAGKTAKK</sequence>
<dbReference type="PROSITE" id="PS00525">
    <property type="entry name" value="RIBOSOMAL_L6_1"/>
    <property type="match status" value="1"/>
</dbReference>
<proteinExistence type="inferred from homology"/>
<gene>
    <name evidence="9" type="ORF">HAL011_12390</name>
    <name evidence="10" type="ORF">HAL013_14420</name>
    <name evidence="11" type="ORF">HAL09_00640</name>
</gene>
<protein>
    <recommendedName>
        <fullName evidence="4 5">50S ribosomal protein L6</fullName>
    </recommendedName>
</protein>
<dbReference type="Pfam" id="PF00347">
    <property type="entry name" value="Ribosomal_L6"/>
    <property type="match status" value="1"/>
</dbReference>
<evidence type="ECO:0000256" key="6">
    <source>
        <dbReference type="RuleBase" id="RU003869"/>
    </source>
</evidence>
<dbReference type="EMBL" id="CDML01000039">
    <property type="protein sequence ID" value="CRF41443.1"/>
    <property type="molecule type" value="Genomic_DNA"/>
</dbReference>
<reference evidence="12" key="3">
    <citation type="submission" date="2014-12" db="EMBL/GenBank/DDBJ databases">
        <authorList>
            <person name="Smet A."/>
        </authorList>
    </citation>
    <scope>NUCLEOTIDE SEQUENCE [LARGE SCALE GENOMIC DNA]</scope>
</reference>
<dbReference type="Proteomes" id="UP000041394">
    <property type="component" value="Unassembled WGS sequence"/>
</dbReference>
<dbReference type="Gene3D" id="3.90.930.12">
    <property type="entry name" value="Ribosomal protein L6, alpha-beta domain"/>
    <property type="match status" value="2"/>
</dbReference>
<dbReference type="PIRSF" id="PIRSF002162">
    <property type="entry name" value="Ribosomal_L6"/>
    <property type="match status" value="1"/>
</dbReference>
<dbReference type="PANTHER" id="PTHR11655:SF14">
    <property type="entry name" value="LARGE RIBOSOMAL SUBUNIT PROTEIN UL6M"/>
    <property type="match status" value="1"/>
</dbReference>
<dbReference type="PRINTS" id="PR00059">
    <property type="entry name" value="RIBOSOMALL6"/>
</dbReference>
<keyword evidence="3 6" id="KW-0687">Ribonucleoprotein</keyword>
<evidence type="ECO:0000313" key="11">
    <source>
        <dbReference type="EMBL" id="CRF43522.1"/>
    </source>
</evidence>
<dbReference type="OrthoDB" id="9805007at2"/>
<evidence type="ECO:0000256" key="2">
    <source>
        <dbReference type="ARBA" id="ARBA00022980"/>
    </source>
</evidence>
<dbReference type="Proteomes" id="UP000038622">
    <property type="component" value="Unassembled WGS sequence"/>
</dbReference>
<organism evidence="9 12">
    <name type="scientific">Helicobacter ailurogastricus</name>
    <dbReference type="NCBI Taxonomy" id="1578720"/>
    <lineage>
        <taxon>Bacteria</taxon>
        <taxon>Pseudomonadati</taxon>
        <taxon>Campylobacterota</taxon>
        <taxon>Epsilonproteobacteria</taxon>
        <taxon>Campylobacterales</taxon>
        <taxon>Helicobacteraceae</taxon>
        <taxon>Helicobacter</taxon>
    </lineage>
</organism>
<keyword evidence="2 6" id="KW-0689">Ribosomal protein</keyword>
<dbReference type="NCBIfam" id="TIGR03654">
    <property type="entry name" value="L6_bact"/>
    <property type="match status" value="1"/>
</dbReference>
<evidence type="ECO:0000313" key="9">
    <source>
        <dbReference type="EMBL" id="CRF41443.1"/>
    </source>
</evidence>
<feature type="domain" description="Large ribosomal subunit protein uL6 alpha-beta" evidence="8">
    <location>
        <begin position="91"/>
        <end position="163"/>
    </location>
</feature>
<dbReference type="GO" id="GO:0019843">
    <property type="term" value="F:rRNA binding"/>
    <property type="evidence" value="ECO:0007669"/>
    <property type="project" value="UniProtKB-UniRule"/>
</dbReference>
<evidence type="ECO:0000313" key="14">
    <source>
        <dbReference type="Proteomes" id="UP000045175"/>
    </source>
</evidence>
<dbReference type="GO" id="GO:0002181">
    <property type="term" value="P:cytoplasmic translation"/>
    <property type="evidence" value="ECO:0007669"/>
    <property type="project" value="TreeGrafter"/>
</dbReference>
<comment type="function">
    <text evidence="7">This protein binds to the 23S rRNA, and is important in its secondary structure. It is located near the subunit interface in the base of the L7/L12 stalk, and near the tRNA binding site of the peptidyltransferase center.</text>
</comment>
<dbReference type="GO" id="GO:0022625">
    <property type="term" value="C:cytosolic large ribosomal subunit"/>
    <property type="evidence" value="ECO:0007669"/>
    <property type="project" value="UniProtKB-UniRule"/>
</dbReference>